<feature type="transmembrane region" description="Helical" evidence="1">
    <location>
        <begin position="12"/>
        <end position="31"/>
    </location>
</feature>
<feature type="transmembrane region" description="Helical" evidence="1">
    <location>
        <begin position="120"/>
        <end position="141"/>
    </location>
</feature>
<keyword evidence="1" id="KW-0812">Transmembrane</keyword>
<feature type="transmembrane region" description="Helical" evidence="1">
    <location>
        <begin position="47"/>
        <end position="66"/>
    </location>
</feature>
<accession>A0A7L9FKF0</accession>
<dbReference type="GeneID" id="59148658"/>
<keyword evidence="1" id="KW-1133">Transmembrane helix</keyword>
<evidence type="ECO:0000256" key="1">
    <source>
        <dbReference type="SAM" id="Phobius"/>
    </source>
</evidence>
<dbReference type="RefSeq" id="WP_192819257.1">
    <property type="nucleotide sequence ID" value="NZ_CP062310.1"/>
</dbReference>
<feature type="transmembrane region" description="Helical" evidence="1">
    <location>
        <begin position="260"/>
        <end position="276"/>
    </location>
</feature>
<reference evidence="2 3" key="1">
    <citation type="submission" date="2020-10" db="EMBL/GenBank/DDBJ databases">
        <title>Thermofilum lucidum 3507LT sp. nov. a novel member of Thermofilaceae family isolated from Chile hot spring, and proposal of description order Thermofilales.</title>
        <authorList>
            <person name="Zayulina K.S."/>
            <person name="Elcheninov A.G."/>
            <person name="Toshchakov S.V."/>
            <person name="Kublanov I.V."/>
        </authorList>
    </citation>
    <scope>NUCLEOTIDE SEQUENCE [LARGE SCALE GENOMIC DNA]</scope>
    <source>
        <strain evidence="2 3">3507LT</strain>
    </source>
</reference>
<feature type="transmembrane region" description="Helical" evidence="1">
    <location>
        <begin position="490"/>
        <end position="509"/>
    </location>
</feature>
<evidence type="ECO:0000313" key="3">
    <source>
        <dbReference type="Proteomes" id="UP000594121"/>
    </source>
</evidence>
<dbReference type="KEGG" id="thel:IG193_02140"/>
<name>A0A7L9FKF0_9CREN</name>
<keyword evidence="1" id="KW-0472">Membrane</keyword>
<dbReference type="AlphaFoldDB" id="A0A7L9FKF0"/>
<feature type="transmembrane region" description="Helical" evidence="1">
    <location>
        <begin position="463"/>
        <end position="483"/>
    </location>
</feature>
<gene>
    <name evidence="2" type="ORF">IG193_02140</name>
</gene>
<protein>
    <submittedName>
        <fullName evidence="2">Uncharacterized protein</fullName>
    </submittedName>
</protein>
<feature type="transmembrane region" description="Helical" evidence="1">
    <location>
        <begin position="283"/>
        <end position="301"/>
    </location>
</feature>
<dbReference type="Proteomes" id="UP000594121">
    <property type="component" value="Chromosome"/>
</dbReference>
<feature type="transmembrane region" description="Helical" evidence="1">
    <location>
        <begin position="307"/>
        <end position="326"/>
    </location>
</feature>
<feature type="transmembrane region" description="Helical" evidence="1">
    <location>
        <begin position="333"/>
        <end position="357"/>
    </location>
</feature>
<evidence type="ECO:0000313" key="2">
    <source>
        <dbReference type="EMBL" id="QOJ79285.1"/>
    </source>
</evidence>
<organism evidence="2 3">
    <name type="scientific">Infirmifilum lucidum</name>
    <dbReference type="NCBI Taxonomy" id="2776706"/>
    <lineage>
        <taxon>Archaea</taxon>
        <taxon>Thermoproteota</taxon>
        <taxon>Thermoprotei</taxon>
        <taxon>Thermofilales</taxon>
        <taxon>Thermofilaceae</taxon>
        <taxon>Infirmifilum</taxon>
    </lineage>
</organism>
<proteinExistence type="predicted"/>
<feature type="transmembrane region" description="Helical" evidence="1">
    <location>
        <begin position="437"/>
        <end position="457"/>
    </location>
</feature>
<sequence length="629" mass="68491">MRVRPCSKRLQLLAAVLMNALGLLAGLYGVLAFKDNPSLDTIVRLDYLLWADFALTLAAVAINVKVFSASHSVASTYVLNLVYAVLLLYARLASTLQSMLDYDLMNPPVGTVYTPRALPLALLVVVLSALNLVPSLVHLLLSRPVALADAYTLHQVLERAKPTLARRLDIGTPRRAIPLAFLTAFIVRLYPELKYWPWHVGWDTVEYVAHLSDFLEKPNPFAPHYWMGGMRHIPPLLDIVLALPARLAGAWLAFKLYPPIAYGALAAVTCVFAARLSKDWRKGYVASLLSALYILNLRISWDYQRQLLGSILLLATLAALDTAALGPLSKATLLVLTALSHEVTAFAAVAVSAYWLWEALKRREKPAPPLVALTASTLLELWYWGAPVTPNPYTQVVPPGLVPYDYYSEAPQTLAYLVAGLAPLLLPASLSRHKPRYTAVAALALLLAGTSPLIAPYTAAATWYRFLIQVSPILAPVAFLALLETRADGRLVAAALAAAVALPSAYYIAGSPMTSKYASSIREFPYAMVPGNAPHVLAEMNKTAWLVAAGNHTAIAAEPSIARFIHLYMRNPSPQQLAWLWSSSATLPCNITVTPTLIVTQGELQRGPCNATIVPVDTNATFKVYLVKP</sequence>
<dbReference type="EMBL" id="CP062310">
    <property type="protein sequence ID" value="QOJ79285.1"/>
    <property type="molecule type" value="Genomic_DNA"/>
</dbReference>
<keyword evidence="3" id="KW-1185">Reference proteome</keyword>
<feature type="transmembrane region" description="Helical" evidence="1">
    <location>
        <begin position="78"/>
        <end position="100"/>
    </location>
</feature>
<dbReference type="InParanoid" id="A0A7L9FKF0"/>